<gene>
    <name evidence="5" type="ORF">SELMODRAFT_422107</name>
</gene>
<feature type="domain" description="NPH3" evidence="4">
    <location>
        <begin position="207"/>
        <end position="494"/>
    </location>
</feature>
<feature type="region of interest" description="Disordered" evidence="3">
    <location>
        <begin position="502"/>
        <end position="524"/>
    </location>
</feature>
<dbReference type="PANTHER" id="PTHR32370">
    <property type="entry name" value="OS12G0117600 PROTEIN"/>
    <property type="match status" value="1"/>
</dbReference>
<dbReference type="HOGENOM" id="CLU_005994_8_0_1"/>
<comment type="pathway">
    <text evidence="1">Protein modification; protein ubiquitination.</text>
</comment>
<evidence type="ECO:0000256" key="1">
    <source>
        <dbReference type="ARBA" id="ARBA00004906"/>
    </source>
</evidence>
<evidence type="ECO:0000313" key="6">
    <source>
        <dbReference type="Proteomes" id="UP000001514"/>
    </source>
</evidence>
<dbReference type="InParanoid" id="D8SHD0"/>
<evidence type="ECO:0000256" key="2">
    <source>
        <dbReference type="ARBA" id="ARBA00022786"/>
    </source>
</evidence>
<dbReference type="AlphaFoldDB" id="D8SHD0"/>
<evidence type="ECO:0000259" key="4">
    <source>
        <dbReference type="PROSITE" id="PS51649"/>
    </source>
</evidence>
<dbReference type="InterPro" id="IPR011333">
    <property type="entry name" value="SKP1/BTB/POZ_sf"/>
</dbReference>
<evidence type="ECO:0000313" key="5">
    <source>
        <dbReference type="EMBL" id="EFJ16088.1"/>
    </source>
</evidence>
<dbReference type="InterPro" id="IPR043454">
    <property type="entry name" value="NPH3/RPT2-like"/>
</dbReference>
<organism evidence="6">
    <name type="scientific">Selaginella moellendorffii</name>
    <name type="common">Spikemoss</name>
    <dbReference type="NCBI Taxonomy" id="88036"/>
    <lineage>
        <taxon>Eukaryota</taxon>
        <taxon>Viridiplantae</taxon>
        <taxon>Streptophyta</taxon>
        <taxon>Embryophyta</taxon>
        <taxon>Tracheophyta</taxon>
        <taxon>Lycopodiopsida</taxon>
        <taxon>Selaginellales</taxon>
        <taxon>Selaginellaceae</taxon>
        <taxon>Selaginella</taxon>
    </lineage>
</organism>
<dbReference type="Pfam" id="PF03000">
    <property type="entry name" value="NPH3"/>
    <property type="match status" value="1"/>
</dbReference>
<dbReference type="eggNOG" id="ENOG502QPQT">
    <property type="taxonomic scope" value="Eukaryota"/>
</dbReference>
<evidence type="ECO:0000256" key="3">
    <source>
        <dbReference type="SAM" id="MobiDB-lite"/>
    </source>
</evidence>
<dbReference type="EMBL" id="GL377620">
    <property type="protein sequence ID" value="EFJ16088.1"/>
    <property type="molecule type" value="Genomic_DNA"/>
</dbReference>
<dbReference type="KEGG" id="smo:SELMODRAFT_422107"/>
<reference evidence="5 6" key="1">
    <citation type="journal article" date="2011" name="Science">
        <title>The Selaginella genome identifies genetic changes associated with the evolution of vascular plants.</title>
        <authorList>
            <person name="Banks J.A."/>
            <person name="Nishiyama T."/>
            <person name="Hasebe M."/>
            <person name="Bowman J.L."/>
            <person name="Gribskov M."/>
            <person name="dePamphilis C."/>
            <person name="Albert V.A."/>
            <person name="Aono N."/>
            <person name="Aoyama T."/>
            <person name="Ambrose B.A."/>
            <person name="Ashton N.W."/>
            <person name="Axtell M.J."/>
            <person name="Barker E."/>
            <person name="Barker M.S."/>
            <person name="Bennetzen J.L."/>
            <person name="Bonawitz N.D."/>
            <person name="Chapple C."/>
            <person name="Cheng C."/>
            <person name="Correa L.G."/>
            <person name="Dacre M."/>
            <person name="DeBarry J."/>
            <person name="Dreyer I."/>
            <person name="Elias M."/>
            <person name="Engstrom E.M."/>
            <person name="Estelle M."/>
            <person name="Feng L."/>
            <person name="Finet C."/>
            <person name="Floyd S.K."/>
            <person name="Frommer W.B."/>
            <person name="Fujita T."/>
            <person name="Gramzow L."/>
            <person name="Gutensohn M."/>
            <person name="Harholt J."/>
            <person name="Hattori M."/>
            <person name="Heyl A."/>
            <person name="Hirai T."/>
            <person name="Hiwatashi Y."/>
            <person name="Ishikawa M."/>
            <person name="Iwata M."/>
            <person name="Karol K.G."/>
            <person name="Koehler B."/>
            <person name="Kolukisaoglu U."/>
            <person name="Kubo M."/>
            <person name="Kurata T."/>
            <person name="Lalonde S."/>
            <person name="Li K."/>
            <person name="Li Y."/>
            <person name="Litt A."/>
            <person name="Lyons E."/>
            <person name="Manning G."/>
            <person name="Maruyama T."/>
            <person name="Michael T.P."/>
            <person name="Mikami K."/>
            <person name="Miyazaki S."/>
            <person name="Morinaga S."/>
            <person name="Murata T."/>
            <person name="Mueller-Roeber B."/>
            <person name="Nelson D.R."/>
            <person name="Obara M."/>
            <person name="Oguri Y."/>
            <person name="Olmstead R.G."/>
            <person name="Onodera N."/>
            <person name="Petersen B.L."/>
            <person name="Pils B."/>
            <person name="Prigge M."/>
            <person name="Rensing S.A."/>
            <person name="Riano-Pachon D.M."/>
            <person name="Roberts A.W."/>
            <person name="Sato Y."/>
            <person name="Scheller H.V."/>
            <person name="Schulz B."/>
            <person name="Schulz C."/>
            <person name="Shakirov E.V."/>
            <person name="Shibagaki N."/>
            <person name="Shinohara N."/>
            <person name="Shippen D.E."/>
            <person name="Soerensen I."/>
            <person name="Sotooka R."/>
            <person name="Sugimoto N."/>
            <person name="Sugita M."/>
            <person name="Sumikawa N."/>
            <person name="Tanurdzic M."/>
            <person name="Theissen G."/>
            <person name="Ulvskov P."/>
            <person name="Wakazuki S."/>
            <person name="Weng J.K."/>
            <person name="Willats W.W."/>
            <person name="Wipf D."/>
            <person name="Wolf P.G."/>
            <person name="Yang L."/>
            <person name="Zimmer A.D."/>
            <person name="Zhu Q."/>
            <person name="Mitros T."/>
            <person name="Hellsten U."/>
            <person name="Loque D."/>
            <person name="Otillar R."/>
            <person name="Salamov A."/>
            <person name="Schmutz J."/>
            <person name="Shapiro H."/>
            <person name="Lindquist E."/>
            <person name="Lucas S."/>
            <person name="Rokhsar D."/>
            <person name="Grigoriev I.V."/>
        </authorList>
    </citation>
    <scope>NUCLEOTIDE SEQUENCE [LARGE SCALE GENOMIC DNA]</scope>
</reference>
<protein>
    <recommendedName>
        <fullName evidence="4">NPH3 domain-containing protein</fullName>
    </recommendedName>
</protein>
<dbReference type="UniPathway" id="UPA00143"/>
<dbReference type="OrthoDB" id="624345at2759"/>
<dbReference type="InterPro" id="IPR027356">
    <property type="entry name" value="NPH3_dom"/>
</dbReference>
<dbReference type="Gramene" id="EFJ16088">
    <property type="protein sequence ID" value="EFJ16088"/>
    <property type="gene ID" value="SELMODRAFT_422107"/>
</dbReference>
<name>D8SHD0_SELML</name>
<dbReference type="GO" id="GO:0016567">
    <property type="term" value="P:protein ubiquitination"/>
    <property type="evidence" value="ECO:0007669"/>
    <property type="project" value="UniProtKB-UniPathway"/>
</dbReference>
<keyword evidence="6" id="KW-1185">Reference proteome</keyword>
<keyword evidence="2" id="KW-0833">Ubl conjugation pathway</keyword>
<accession>D8SHD0</accession>
<dbReference type="Proteomes" id="UP000001514">
    <property type="component" value="Unassembled WGS sequence"/>
</dbReference>
<dbReference type="PROSITE" id="PS51649">
    <property type="entry name" value="NPH3"/>
    <property type="match status" value="1"/>
</dbReference>
<dbReference type="SUPFAM" id="SSF54695">
    <property type="entry name" value="POZ domain"/>
    <property type="match status" value="1"/>
</dbReference>
<dbReference type="STRING" id="88036.D8SHD0"/>
<proteinExistence type="predicted"/>
<sequence length="567" mass="63906">MKSGDLRLVCKEPRVMDYTPCDLEIQVNEEHTFFLRQKPLATYSGRLSKIFRRVTLRSDGSGLPRILLHDFPGGGEAFELATRFCYDGGRIAISNSNVSVLRCVGEFLEMTEAYARGNLVKQAEMHLQNLGNDWDSNLTVLKGCDAVLPLAEKTHIVQRCADTIAWKICSSLEDMSPLSSSPDSYRLHSGSISRRSSLSTTVPPSRTWWFSDVSSLSVFLMERLLKSLIYNDLDNKLLARFLMHYLKTAVPLHLYSGFSAKLRSAREETLHNRSKKVHVAVLEAIVNLFFHLERGSTSCRSLFIMLRVATVLNASKPCKRQLEKMIGSQLHDVNLDSILLPLYPRSGSLFDVDLVIRLVEYFFREQDSRGALCLKQQNPPGDAAAVMETPVIRVGDLIDTYLAEIAPDTSLKVHRFRRLAQALPASARWTHDGLYRAVDSYLEAHPDVMSAEVLSLCQVLDVGKLSLDACKHIAKNPRLPSMFVLEVLSFQQGRLRECIVRSDHRGSRGGSHRRTQSDIPDQSAGTHELLRSDLDQIHFKVGELEKACKSMRSDVSRYNRAARRLLC</sequence>